<dbReference type="CDD" id="cd04433">
    <property type="entry name" value="AFD_class_I"/>
    <property type="match status" value="1"/>
</dbReference>
<dbReference type="Gene3D" id="3.40.50.12780">
    <property type="entry name" value="N-terminal domain of ligase-like"/>
    <property type="match status" value="2"/>
</dbReference>
<proteinExistence type="predicted"/>
<dbReference type="EC" id="6.2.1.-" evidence="2"/>
<protein>
    <submittedName>
        <fullName evidence="2">Fatty-acyl-CoA synthase</fullName>
        <ecNumber evidence="2">6.2.1.-</ecNumber>
    </submittedName>
</protein>
<feature type="domain" description="AMP-dependent synthetase/ligase" evidence="1">
    <location>
        <begin position="224"/>
        <end position="373"/>
    </location>
</feature>
<dbReference type="AlphaFoldDB" id="A0A7W8B6I6"/>
<dbReference type="PANTHER" id="PTHR43767:SF1">
    <property type="entry name" value="NONRIBOSOMAL PEPTIDE SYNTHASE PES1 (EUROFUNG)-RELATED"/>
    <property type="match status" value="1"/>
</dbReference>
<dbReference type="GO" id="GO:0016878">
    <property type="term" value="F:acid-thiol ligase activity"/>
    <property type="evidence" value="ECO:0007669"/>
    <property type="project" value="UniProtKB-ARBA"/>
</dbReference>
<dbReference type="PANTHER" id="PTHR43767">
    <property type="entry name" value="LONG-CHAIN-FATTY-ACID--COA LIGASE"/>
    <property type="match status" value="1"/>
</dbReference>
<dbReference type="Gene3D" id="3.30.300.30">
    <property type="match status" value="1"/>
</dbReference>
<dbReference type="SUPFAM" id="SSF56801">
    <property type="entry name" value="Acetyl-CoA synthetase-like"/>
    <property type="match status" value="1"/>
</dbReference>
<name>A0A7W8B6I6_STREU</name>
<dbReference type="InterPro" id="IPR042099">
    <property type="entry name" value="ANL_N_sf"/>
</dbReference>
<dbReference type="Pfam" id="PF00501">
    <property type="entry name" value="AMP-binding"/>
    <property type="match status" value="2"/>
</dbReference>
<dbReference type="RefSeq" id="WP_170127572.1">
    <property type="nucleotide sequence ID" value="NZ_JACHJF010000002.1"/>
</dbReference>
<dbReference type="EMBL" id="JACHJF010000002">
    <property type="protein sequence ID" value="MBB5117715.1"/>
    <property type="molecule type" value="Genomic_DNA"/>
</dbReference>
<sequence length="513" mass="54680">MTDGAEAAEDVLTLLSRTPERVAFEDERESLSYGEVRDLAFRFARALRRLGVAPGHVVALGLPIRARAFPLCYAVNALGAGHLVLPVWLRSLDGQWETALATRPDAVVVDPSAAPPGSCAADLCERLSARYGVPLLSLGPHPGARDLSAEARRESPEPFAVTARPADPRALWLTGGTGGALKWATFAFGARRPPLFRPYEGARGPMRPLVAYRLGPVPNSLAAVTLAAGGTVVTRAGIEPSGLLPTVAAERITEVSLFPRGWRRILTGPEAAVDTPSLRRTSFLGDCVSPALLRLAIRRFGPIVHTRYGQNEAGLLAELTPADYAGRPDRLRTSGRPVPGVDLTVRDRAGRELGTGRQGEIWVRGPGAMSGYWRRPDLTARVVRDGWLRTGDAGALDEDGYLTVLGRLADTVEADDGRVVGPADVEGRLDDHPAVAASAMFTGRPTAGGRTAGGRPHVAVVADPRAVTGRELSRWLYEDTRLTCPEADIHFVPDIPVATSGKTDRRALAAAYG</sequence>
<accession>A0A7W8B6I6</accession>
<comment type="caution">
    <text evidence="2">The sequence shown here is derived from an EMBL/GenBank/DDBJ whole genome shotgun (WGS) entry which is preliminary data.</text>
</comment>
<evidence type="ECO:0000313" key="2">
    <source>
        <dbReference type="EMBL" id="MBB5117715.1"/>
    </source>
</evidence>
<dbReference type="InterPro" id="IPR045851">
    <property type="entry name" value="AMP-bd_C_sf"/>
</dbReference>
<organism evidence="2 3">
    <name type="scientific">Streptomyces eurocidicus</name>
    <name type="common">Streptoverticillium eurocidicus</name>
    <dbReference type="NCBI Taxonomy" id="66423"/>
    <lineage>
        <taxon>Bacteria</taxon>
        <taxon>Bacillati</taxon>
        <taxon>Actinomycetota</taxon>
        <taxon>Actinomycetes</taxon>
        <taxon>Kitasatosporales</taxon>
        <taxon>Streptomycetaceae</taxon>
        <taxon>Streptomyces</taxon>
    </lineage>
</organism>
<feature type="domain" description="AMP-dependent synthetase/ligase" evidence="1">
    <location>
        <begin position="16"/>
        <end position="182"/>
    </location>
</feature>
<gene>
    <name evidence="2" type="ORF">FHS36_001121</name>
</gene>
<reference evidence="2 3" key="1">
    <citation type="submission" date="2020-08" db="EMBL/GenBank/DDBJ databases">
        <title>Genomic Encyclopedia of Type Strains, Phase III (KMG-III): the genomes of soil and plant-associated and newly described type strains.</title>
        <authorList>
            <person name="Whitman W."/>
        </authorList>
    </citation>
    <scope>NUCLEOTIDE SEQUENCE [LARGE SCALE GENOMIC DNA]</scope>
    <source>
        <strain evidence="2 3">CECT 3259</strain>
    </source>
</reference>
<keyword evidence="2" id="KW-0436">Ligase</keyword>
<dbReference type="Proteomes" id="UP000528608">
    <property type="component" value="Unassembled WGS sequence"/>
</dbReference>
<evidence type="ECO:0000313" key="3">
    <source>
        <dbReference type="Proteomes" id="UP000528608"/>
    </source>
</evidence>
<evidence type="ECO:0000259" key="1">
    <source>
        <dbReference type="Pfam" id="PF00501"/>
    </source>
</evidence>
<dbReference type="InterPro" id="IPR050237">
    <property type="entry name" value="ATP-dep_AMP-bd_enzyme"/>
</dbReference>
<dbReference type="InterPro" id="IPR000873">
    <property type="entry name" value="AMP-dep_synth/lig_dom"/>
</dbReference>